<evidence type="ECO:0000313" key="2">
    <source>
        <dbReference type="EMBL" id="SDJ63722.1"/>
    </source>
</evidence>
<dbReference type="InterPro" id="IPR050228">
    <property type="entry name" value="Carboxylesterase_BioH"/>
</dbReference>
<dbReference type="EMBL" id="FNFC01000006">
    <property type="protein sequence ID" value="SDJ63722.1"/>
    <property type="molecule type" value="Genomic_DNA"/>
</dbReference>
<dbReference type="OrthoDB" id="312142at2157"/>
<dbReference type="SUPFAM" id="SSF53474">
    <property type="entry name" value="alpha/beta-Hydrolases"/>
    <property type="match status" value="1"/>
</dbReference>
<dbReference type="PRINTS" id="PR00111">
    <property type="entry name" value="ABHYDROLASE"/>
</dbReference>
<dbReference type="InterPro" id="IPR029058">
    <property type="entry name" value="AB_hydrolase_fold"/>
</dbReference>
<dbReference type="InterPro" id="IPR000073">
    <property type="entry name" value="AB_hydrolase_1"/>
</dbReference>
<dbReference type="Pfam" id="PF12697">
    <property type="entry name" value="Abhydrolase_6"/>
    <property type="match status" value="1"/>
</dbReference>
<dbReference type="PANTHER" id="PTHR43194:SF5">
    <property type="entry name" value="PIMELOYL-[ACYL-CARRIER PROTEIN] METHYL ESTER ESTERASE"/>
    <property type="match status" value="1"/>
</dbReference>
<proteinExistence type="predicted"/>
<dbReference type="STRING" id="890420.SAMN05216226_106140"/>
<name>A0A1G8VC85_9EURY</name>
<accession>A0A1G8VC85</accession>
<dbReference type="PANTHER" id="PTHR43194">
    <property type="entry name" value="HYDROLASE ALPHA/BETA FOLD FAMILY"/>
    <property type="match status" value="1"/>
</dbReference>
<dbReference type="AlphaFoldDB" id="A0A1G8VC85"/>
<keyword evidence="3" id="KW-1185">Reference proteome</keyword>
<gene>
    <name evidence="2" type="ORF">SAMN05216226_106140</name>
</gene>
<reference evidence="2 3" key="1">
    <citation type="submission" date="2016-10" db="EMBL/GenBank/DDBJ databases">
        <authorList>
            <person name="de Groot N.N."/>
        </authorList>
    </citation>
    <scope>NUCLEOTIDE SEQUENCE [LARGE SCALE GENOMIC DNA]</scope>
    <source>
        <strain evidence="2 3">IBRC-M10015</strain>
    </source>
</reference>
<feature type="domain" description="AB hydrolase-1" evidence="1">
    <location>
        <begin position="26"/>
        <end position="248"/>
    </location>
</feature>
<sequence>MERVTHDGRETAYRLTRPDGSGPTALYVHGSGATHRLWARQYAPDGPTHPAVALDLSGHGESEDIDTEPGPETLAAYAADVVAVARATEADILVGNSLGGAVVFRVLLESSFDPEAVVFAGSGAKLAVAEELRTALAENFEGAVDTLHRPSMLFAGSDSAPLAKSRDTMQDVGKHVTRRDFLTCHSFDVRDRLTEIHVPALAVVGDGDGLTPPAYHEYLAKNMPDCDQRTIEGAGHLAMLERPSGFNDVLGAFFTGDDKEPQESDSYN</sequence>
<evidence type="ECO:0000313" key="3">
    <source>
        <dbReference type="Proteomes" id="UP000198856"/>
    </source>
</evidence>
<dbReference type="RefSeq" id="WP_092701646.1">
    <property type="nucleotide sequence ID" value="NZ_FNFC01000006.1"/>
</dbReference>
<dbReference type="Proteomes" id="UP000198856">
    <property type="component" value="Unassembled WGS sequence"/>
</dbReference>
<dbReference type="Gene3D" id="3.40.50.1820">
    <property type="entry name" value="alpha/beta hydrolase"/>
    <property type="match status" value="1"/>
</dbReference>
<organism evidence="2 3">
    <name type="scientific">Halovenus aranensis</name>
    <dbReference type="NCBI Taxonomy" id="890420"/>
    <lineage>
        <taxon>Archaea</taxon>
        <taxon>Methanobacteriati</taxon>
        <taxon>Methanobacteriota</taxon>
        <taxon>Stenosarchaea group</taxon>
        <taxon>Halobacteria</taxon>
        <taxon>Halobacteriales</taxon>
        <taxon>Haloarculaceae</taxon>
        <taxon>Halovenus</taxon>
    </lineage>
</organism>
<protein>
    <submittedName>
        <fullName evidence="2">Pimeloyl-ACP methyl ester carboxylesterase</fullName>
    </submittedName>
</protein>
<evidence type="ECO:0000259" key="1">
    <source>
        <dbReference type="Pfam" id="PF12697"/>
    </source>
</evidence>